<gene>
    <name evidence="2" type="ORF">L2716_00445</name>
</gene>
<feature type="transmembrane region" description="Helical" evidence="1">
    <location>
        <begin position="132"/>
        <end position="152"/>
    </location>
</feature>
<keyword evidence="1" id="KW-0472">Membrane</keyword>
<feature type="transmembrane region" description="Helical" evidence="1">
    <location>
        <begin position="52"/>
        <end position="75"/>
    </location>
</feature>
<evidence type="ECO:0000256" key="1">
    <source>
        <dbReference type="SAM" id="Phobius"/>
    </source>
</evidence>
<feature type="transmembrane region" description="Helical" evidence="1">
    <location>
        <begin position="104"/>
        <end position="126"/>
    </location>
</feature>
<keyword evidence="1" id="KW-0812">Transmembrane</keyword>
<proteinExistence type="predicted"/>
<dbReference type="EMBL" id="JAKIJS010000001">
    <property type="protein sequence ID" value="MCF6136175.1"/>
    <property type="molecule type" value="Genomic_DNA"/>
</dbReference>
<dbReference type="RefSeq" id="WP_236330418.1">
    <property type="nucleotide sequence ID" value="NZ_JAKIJS010000001.1"/>
</dbReference>
<reference evidence="2 3" key="1">
    <citation type="submission" date="2022-01" db="EMBL/GenBank/DDBJ databases">
        <title>Alkalihalobacillus sp. EGI L200015, a novel bacterium isolated from a salt lake sediment.</title>
        <authorList>
            <person name="Gao L."/>
            <person name="Fang B.-Z."/>
            <person name="Li W.-J."/>
        </authorList>
    </citation>
    <scope>NUCLEOTIDE SEQUENCE [LARGE SCALE GENOMIC DNA]</scope>
    <source>
        <strain evidence="2 3">KCTC 12718</strain>
    </source>
</reference>
<feature type="transmembrane region" description="Helical" evidence="1">
    <location>
        <begin position="20"/>
        <end position="40"/>
    </location>
</feature>
<evidence type="ECO:0000313" key="3">
    <source>
        <dbReference type="Proteomes" id="UP001649381"/>
    </source>
</evidence>
<evidence type="ECO:0000313" key="2">
    <source>
        <dbReference type="EMBL" id="MCF6136175.1"/>
    </source>
</evidence>
<name>A0ABS9GX52_9BACL</name>
<keyword evidence="3" id="KW-1185">Reference proteome</keyword>
<organism evidence="2 3">
    <name type="scientific">Pseudalkalibacillus berkeleyi</name>
    <dbReference type="NCBI Taxonomy" id="1069813"/>
    <lineage>
        <taxon>Bacteria</taxon>
        <taxon>Bacillati</taxon>
        <taxon>Bacillota</taxon>
        <taxon>Bacilli</taxon>
        <taxon>Bacillales</taxon>
        <taxon>Fictibacillaceae</taxon>
        <taxon>Pseudalkalibacillus</taxon>
    </lineage>
</organism>
<comment type="caution">
    <text evidence="2">The sequence shown here is derived from an EMBL/GenBank/DDBJ whole genome shotgun (WGS) entry which is preliminary data.</text>
</comment>
<dbReference type="Proteomes" id="UP001649381">
    <property type="component" value="Unassembled WGS sequence"/>
</dbReference>
<keyword evidence="1" id="KW-1133">Transmembrane helix</keyword>
<accession>A0ABS9GX52</accession>
<dbReference type="InterPro" id="IPR021683">
    <property type="entry name" value="DUF3267"/>
</dbReference>
<sequence length="178" mass="20799">MNCFKSINLTRDYGNLRLGLMSTLFSLTYFIVYFMLFRMFHPETIYSQTGLLPILILVIMVIPLHSLLHCIPIWFTGKKAWIELAENRYSFFCRIPNVLPKKTALISVSFPLIVLTSLSLVGPLLYPEYLHVFAIISTVNMFYCFKDMIYIFHLWNAPKDSYLEDSATGFQIIVRRTF</sequence>
<protein>
    <submittedName>
        <fullName evidence="2">DUF3267 domain-containing protein</fullName>
    </submittedName>
</protein>
<dbReference type="Pfam" id="PF11667">
    <property type="entry name" value="DUF3267"/>
    <property type="match status" value="1"/>
</dbReference>